<proteinExistence type="predicted"/>
<feature type="non-terminal residue" evidence="1">
    <location>
        <position position="1"/>
    </location>
</feature>
<name>A0A9N9P7E3_9GLOM</name>
<sequence length="45" mass="5256">KQLKEIGLSKQKIPFNQQNIKAWLKKNENEVKKDGKQLVGDIKHI</sequence>
<evidence type="ECO:0000313" key="2">
    <source>
        <dbReference type="Proteomes" id="UP000789396"/>
    </source>
</evidence>
<dbReference type="Proteomes" id="UP000789396">
    <property type="component" value="Unassembled WGS sequence"/>
</dbReference>
<dbReference type="OrthoDB" id="2445186at2759"/>
<dbReference type="EMBL" id="CAJVPZ010067426">
    <property type="protein sequence ID" value="CAG8797100.1"/>
    <property type="molecule type" value="Genomic_DNA"/>
</dbReference>
<accession>A0A9N9P7E3</accession>
<reference evidence="1" key="1">
    <citation type="submission" date="2021-06" db="EMBL/GenBank/DDBJ databases">
        <authorList>
            <person name="Kallberg Y."/>
            <person name="Tangrot J."/>
            <person name="Rosling A."/>
        </authorList>
    </citation>
    <scope>NUCLEOTIDE SEQUENCE</scope>
    <source>
        <strain evidence="1">IN212</strain>
    </source>
</reference>
<keyword evidence="2" id="KW-1185">Reference proteome</keyword>
<protein>
    <submittedName>
        <fullName evidence="1">6903_t:CDS:1</fullName>
    </submittedName>
</protein>
<evidence type="ECO:0000313" key="1">
    <source>
        <dbReference type="EMBL" id="CAG8797100.1"/>
    </source>
</evidence>
<dbReference type="AlphaFoldDB" id="A0A9N9P7E3"/>
<gene>
    <name evidence="1" type="ORF">RFULGI_LOCUS17347</name>
</gene>
<comment type="caution">
    <text evidence="1">The sequence shown here is derived from an EMBL/GenBank/DDBJ whole genome shotgun (WGS) entry which is preliminary data.</text>
</comment>
<organism evidence="1 2">
    <name type="scientific">Racocetra fulgida</name>
    <dbReference type="NCBI Taxonomy" id="60492"/>
    <lineage>
        <taxon>Eukaryota</taxon>
        <taxon>Fungi</taxon>
        <taxon>Fungi incertae sedis</taxon>
        <taxon>Mucoromycota</taxon>
        <taxon>Glomeromycotina</taxon>
        <taxon>Glomeromycetes</taxon>
        <taxon>Diversisporales</taxon>
        <taxon>Gigasporaceae</taxon>
        <taxon>Racocetra</taxon>
    </lineage>
</organism>